<feature type="region of interest" description="Disordered" evidence="1">
    <location>
        <begin position="557"/>
        <end position="591"/>
    </location>
</feature>
<feature type="compositionally biased region" description="Pro residues" evidence="1">
    <location>
        <begin position="388"/>
        <end position="398"/>
    </location>
</feature>
<dbReference type="PROSITE" id="PS50011">
    <property type="entry name" value="PROTEIN_KINASE_DOM"/>
    <property type="match status" value="1"/>
</dbReference>
<reference evidence="3 4" key="1">
    <citation type="journal article" date="2019" name="Genome Biol. Evol.">
        <title>Whole-Genome Sequencing of the Giant Devil Catfish, Bagarius yarrelli.</title>
        <authorList>
            <person name="Jiang W."/>
            <person name="Lv Y."/>
            <person name="Cheng L."/>
            <person name="Yang K."/>
            <person name="Chao B."/>
            <person name="Wang X."/>
            <person name="Li Y."/>
            <person name="Pan X."/>
            <person name="You X."/>
            <person name="Zhang Y."/>
            <person name="Yang J."/>
            <person name="Li J."/>
            <person name="Zhang X."/>
            <person name="Liu S."/>
            <person name="Sun C."/>
            <person name="Yang J."/>
            <person name="Shi Q."/>
        </authorList>
    </citation>
    <scope>NUCLEOTIDE SEQUENCE [LARGE SCALE GENOMIC DNA]</scope>
    <source>
        <strain evidence="3">JWS20170419001</strain>
        <tissue evidence="3">Muscle</tissue>
    </source>
</reference>
<dbReference type="Proteomes" id="UP000319801">
    <property type="component" value="Unassembled WGS sequence"/>
</dbReference>
<evidence type="ECO:0000313" key="3">
    <source>
        <dbReference type="EMBL" id="TSM12557.1"/>
    </source>
</evidence>
<dbReference type="AlphaFoldDB" id="A0A556U2S8"/>
<feature type="compositionally biased region" description="Polar residues" evidence="1">
    <location>
        <begin position="303"/>
        <end position="312"/>
    </location>
</feature>
<dbReference type="GO" id="GO:0004672">
    <property type="term" value="F:protein kinase activity"/>
    <property type="evidence" value="ECO:0007669"/>
    <property type="project" value="InterPro"/>
</dbReference>
<name>A0A556U2S8_BAGYA</name>
<organism evidence="3 4">
    <name type="scientific">Bagarius yarrelli</name>
    <name type="common">Goonch</name>
    <name type="synonym">Bagrus yarrelli</name>
    <dbReference type="NCBI Taxonomy" id="175774"/>
    <lineage>
        <taxon>Eukaryota</taxon>
        <taxon>Metazoa</taxon>
        <taxon>Chordata</taxon>
        <taxon>Craniata</taxon>
        <taxon>Vertebrata</taxon>
        <taxon>Euteleostomi</taxon>
        <taxon>Actinopterygii</taxon>
        <taxon>Neopterygii</taxon>
        <taxon>Teleostei</taxon>
        <taxon>Ostariophysi</taxon>
        <taxon>Siluriformes</taxon>
        <taxon>Sisoridae</taxon>
        <taxon>Sisorinae</taxon>
        <taxon>Bagarius</taxon>
    </lineage>
</organism>
<evidence type="ECO:0000256" key="1">
    <source>
        <dbReference type="SAM" id="MobiDB-lite"/>
    </source>
</evidence>
<feature type="compositionally biased region" description="Polar residues" evidence="1">
    <location>
        <begin position="355"/>
        <end position="367"/>
    </location>
</feature>
<feature type="compositionally biased region" description="Low complexity" evidence="1">
    <location>
        <begin position="561"/>
        <end position="580"/>
    </location>
</feature>
<accession>A0A556U2S8</accession>
<dbReference type="InterPro" id="IPR000719">
    <property type="entry name" value="Prot_kinase_dom"/>
</dbReference>
<gene>
    <name evidence="3" type="ORF">Baya_7958</name>
</gene>
<feature type="compositionally biased region" description="Low complexity" evidence="1">
    <location>
        <begin position="443"/>
        <end position="459"/>
    </location>
</feature>
<feature type="region of interest" description="Disordered" evidence="1">
    <location>
        <begin position="505"/>
        <end position="544"/>
    </location>
</feature>
<dbReference type="SMART" id="SM00220">
    <property type="entry name" value="S_TKc"/>
    <property type="match status" value="1"/>
</dbReference>
<dbReference type="PANTHER" id="PTHR47907">
    <property type="entry name" value="PROTEIN KINASE DOMAIN-CONTAINING PROTEIN"/>
    <property type="match status" value="1"/>
</dbReference>
<comment type="caution">
    <text evidence="3">The sequence shown here is derived from an EMBL/GenBank/DDBJ whole genome shotgun (WGS) entry which is preliminary data.</text>
</comment>
<dbReference type="SUPFAM" id="SSF56112">
    <property type="entry name" value="Protein kinase-like (PK-like)"/>
    <property type="match status" value="1"/>
</dbReference>
<dbReference type="InterPro" id="IPR011009">
    <property type="entry name" value="Kinase-like_dom_sf"/>
</dbReference>
<dbReference type="PANTHER" id="PTHR47907:SF5">
    <property type="entry name" value="AP2 ASSOCIATED KINASE 1"/>
    <property type="match status" value="1"/>
</dbReference>
<feature type="compositionally biased region" description="Polar residues" evidence="1">
    <location>
        <begin position="460"/>
        <end position="479"/>
    </location>
</feature>
<sequence length="950" mass="101491">MKKFFDCRRDMVSVGPGSGGGGGSSGVGGNFIGRTFTIGHHQVTVEETLAEGGFAIVFLVRTNQGVRCALKRMYVNNEHDLQVCRREIQIMRDLSGHKNIVGYLDSSVTGVGGGDVWEVLILMDVCKGSTDWISLQPQTLVLGLQDLRLISFELFNEGLASCLLEDACKRYLFELLYTTLSYRAPEMVNLYNGKLITTKADIWALGCLLYKLCFFSLPFGESQVAICDGSFTIPDNSRYSYDMHCLIRYMLEPDPDIRPDIYQVSYFAFRLARPKLPEPIRASEAAAAKKSQSQTKARLTDPIPTTETSITPRQRPKAAQAQPIGGVLQIQPAALTPRKRAVSVNLAQPAAALQSQITHSSSTQPQHKQPVQPIPVSGPVSGSVTPPVTSPAPPPVTSPAPQKATPTPSSPVPPTAPARSSKRKQQQQQQNLPPQQKPPPVAAQPLEVTPTTTTSVQPTAGETPSATGLSQTPPSSPRTQKAGHRRIQSDVTHSAMIGVCASQSTQQLQAATAEANLNKSKSASATPSNSPQSSQQSVYESGQQTCATTSLQNLVTTSAQSPATSGPSLSAPASSSVGASDQPSWNPFGDDNFSKLTAEELLNKNFTKLSKAERPVDILGLDPGADLLAVPEKLIEGLKSPDASLMLPDLLSMSDPFGSSVEDIRDGCADVCVDSLIPGLEAPQVHPLKTDTVRTDTLSGEDSLLGSHFSSGPAPCLDEFAPVSGGSAHSTTDSTCLISGFEPPGSDKNTDDEFDPIPVLVSKTPQGEPISINGYLPAPQKQEKVKEEEFTSVPSIDVFSLAPFPSKQQDVFLQAPFGPRKNVSSLQQPIAANYILSSAGQQPVNAHGVSSNPITVHQGIRQQSIKVPHVISNVIQQPVTAHHVLSSVKQQPITAHHVLPSVGQQPITAHRVVSSVGQQAAVGSVSVGPLYSWTLDVRTSVQHRYHQEKP</sequence>
<protein>
    <submittedName>
        <fullName evidence="3">AP2-associated protein kinase 1</fullName>
    </submittedName>
</protein>
<dbReference type="Gene3D" id="1.10.510.10">
    <property type="entry name" value="Transferase(Phosphotransferase) domain 1"/>
    <property type="match status" value="2"/>
</dbReference>
<dbReference type="InterPro" id="IPR051744">
    <property type="entry name" value="AP2_assoc_SerThr_kinase"/>
</dbReference>
<feature type="compositionally biased region" description="Low complexity" evidence="1">
    <location>
        <begin position="369"/>
        <end position="387"/>
    </location>
</feature>
<feature type="domain" description="Protein kinase" evidence="2">
    <location>
        <begin position="43"/>
        <end position="276"/>
    </location>
</feature>
<dbReference type="OrthoDB" id="2018507at2759"/>
<evidence type="ECO:0000259" key="2">
    <source>
        <dbReference type="PROSITE" id="PS50011"/>
    </source>
</evidence>
<proteinExistence type="predicted"/>
<dbReference type="EMBL" id="VCAZ01000041">
    <property type="protein sequence ID" value="TSM12557.1"/>
    <property type="molecule type" value="Genomic_DNA"/>
</dbReference>
<evidence type="ECO:0000313" key="4">
    <source>
        <dbReference type="Proteomes" id="UP000319801"/>
    </source>
</evidence>
<feature type="compositionally biased region" description="Low complexity" evidence="1">
    <location>
        <begin position="505"/>
        <end position="537"/>
    </location>
</feature>
<keyword evidence="3" id="KW-0808">Transferase</keyword>
<dbReference type="Pfam" id="PF00069">
    <property type="entry name" value="Pkinase"/>
    <property type="match status" value="1"/>
</dbReference>
<feature type="compositionally biased region" description="Low complexity" evidence="1">
    <location>
        <begin position="282"/>
        <end position="297"/>
    </location>
</feature>
<dbReference type="GO" id="GO:0005524">
    <property type="term" value="F:ATP binding"/>
    <property type="evidence" value="ECO:0007669"/>
    <property type="project" value="InterPro"/>
</dbReference>
<keyword evidence="3" id="KW-0418">Kinase</keyword>
<keyword evidence="4" id="KW-1185">Reference proteome</keyword>
<feature type="region of interest" description="Disordered" evidence="1">
    <location>
        <begin position="355"/>
        <end position="493"/>
    </location>
</feature>
<feature type="region of interest" description="Disordered" evidence="1">
    <location>
        <begin position="282"/>
        <end position="325"/>
    </location>
</feature>